<dbReference type="InterPro" id="IPR007227">
    <property type="entry name" value="Cell_shape_determining_MreD"/>
</dbReference>
<feature type="transmembrane region" description="Helical" evidence="9">
    <location>
        <begin position="12"/>
        <end position="38"/>
    </location>
</feature>
<dbReference type="EMBL" id="AEDQ01000017">
    <property type="protein sequence ID" value="EFL44289.1"/>
    <property type="molecule type" value="Genomic_DNA"/>
</dbReference>
<keyword evidence="3" id="KW-1003">Cell membrane</keyword>
<keyword evidence="7 9" id="KW-0472">Membrane</keyword>
<organism evidence="10 11">
    <name type="scientific">Fannyhessea vaginae PB189-T1-4</name>
    <dbReference type="NCBI Taxonomy" id="866774"/>
    <lineage>
        <taxon>Bacteria</taxon>
        <taxon>Bacillati</taxon>
        <taxon>Actinomycetota</taxon>
        <taxon>Coriobacteriia</taxon>
        <taxon>Coriobacteriales</taxon>
        <taxon>Atopobiaceae</taxon>
        <taxon>Fannyhessea</taxon>
    </lineage>
</organism>
<evidence type="ECO:0000256" key="7">
    <source>
        <dbReference type="ARBA" id="ARBA00023136"/>
    </source>
</evidence>
<feature type="transmembrane region" description="Helical" evidence="9">
    <location>
        <begin position="133"/>
        <end position="159"/>
    </location>
</feature>
<evidence type="ECO:0000256" key="5">
    <source>
        <dbReference type="ARBA" id="ARBA00022960"/>
    </source>
</evidence>
<evidence type="ECO:0000313" key="11">
    <source>
        <dbReference type="Proteomes" id="UP000004431"/>
    </source>
</evidence>
<reference evidence="10 11" key="1">
    <citation type="submission" date="2010-08" db="EMBL/GenBank/DDBJ databases">
        <authorList>
            <person name="Durkin A.S."/>
            <person name="Madupu R."/>
            <person name="Torralba M."/>
            <person name="Gillis M."/>
            <person name="Methe B."/>
            <person name="Sutton G."/>
            <person name="Nelson K.E."/>
        </authorList>
    </citation>
    <scope>NUCLEOTIDE SEQUENCE [LARGE SCALE GENOMIC DNA]</scope>
    <source>
        <strain evidence="10 11">PB189-T1-4</strain>
    </source>
</reference>
<evidence type="ECO:0000256" key="8">
    <source>
        <dbReference type="SAM" id="MobiDB-lite"/>
    </source>
</evidence>
<feature type="transmembrane region" description="Helical" evidence="9">
    <location>
        <begin position="58"/>
        <end position="90"/>
    </location>
</feature>
<keyword evidence="6 9" id="KW-1133">Transmembrane helix</keyword>
<keyword evidence="11" id="KW-1185">Reference proteome</keyword>
<dbReference type="NCBIfam" id="TIGR03426">
    <property type="entry name" value="shape_MreD"/>
    <property type="match status" value="1"/>
</dbReference>
<name>A0ABN0B0I2_9ACTN</name>
<feature type="transmembrane region" description="Helical" evidence="9">
    <location>
        <begin position="102"/>
        <end position="127"/>
    </location>
</feature>
<keyword evidence="4 9" id="KW-0812">Transmembrane</keyword>
<keyword evidence="5" id="KW-0133">Cell shape</keyword>
<evidence type="ECO:0000256" key="4">
    <source>
        <dbReference type="ARBA" id="ARBA00022692"/>
    </source>
</evidence>
<dbReference type="Proteomes" id="UP000004431">
    <property type="component" value="Unassembled WGS sequence"/>
</dbReference>
<dbReference type="RefSeq" id="WP_006304000.1">
    <property type="nucleotide sequence ID" value="NZ_AEDQ01000017.1"/>
</dbReference>
<protein>
    <submittedName>
        <fullName evidence="10">Rod shape-determining protein MreD</fullName>
    </submittedName>
</protein>
<comment type="subcellular location">
    <subcellularLocation>
        <location evidence="1">Cell membrane</location>
        <topology evidence="1">Multi-pass membrane protein</topology>
    </subcellularLocation>
</comment>
<comment type="similarity">
    <text evidence="2">Belongs to the MreD family.</text>
</comment>
<gene>
    <name evidence="10" type="primary">mreD</name>
    <name evidence="10" type="ORF">HMPREF9248_1085</name>
</gene>
<evidence type="ECO:0000256" key="9">
    <source>
        <dbReference type="SAM" id="Phobius"/>
    </source>
</evidence>
<sequence length="221" mass="23689">MRLATHSLAPRSLTLCALICFVIHLAFVPAITLGAGHIHMALIFTGLVSLSEGGTRGIWAGFFSGLLFDIYAPGAWGMLSLLLCIAAFCLGADQRNRIQGNLLVASSLFSAACLAVVVVQLVCMLAAGYVTDFIAALIYRVLSVWILTSLAFVPAAWLYRKYVAAPALEGSHARPSNAQSLSAHIASSIATTFSKKRTVAHMPHSHSKLHVSHKSRYKLRG</sequence>
<evidence type="ECO:0000256" key="3">
    <source>
        <dbReference type="ARBA" id="ARBA00022475"/>
    </source>
</evidence>
<proteinExistence type="inferred from homology"/>
<accession>A0ABN0B0I2</accession>
<feature type="region of interest" description="Disordered" evidence="8">
    <location>
        <begin position="200"/>
        <end position="221"/>
    </location>
</feature>
<comment type="caution">
    <text evidence="10">The sequence shown here is derived from an EMBL/GenBank/DDBJ whole genome shotgun (WGS) entry which is preliminary data.</text>
</comment>
<evidence type="ECO:0000256" key="6">
    <source>
        <dbReference type="ARBA" id="ARBA00022989"/>
    </source>
</evidence>
<evidence type="ECO:0000256" key="2">
    <source>
        <dbReference type="ARBA" id="ARBA00007776"/>
    </source>
</evidence>
<evidence type="ECO:0000313" key="10">
    <source>
        <dbReference type="EMBL" id="EFL44289.1"/>
    </source>
</evidence>
<evidence type="ECO:0000256" key="1">
    <source>
        <dbReference type="ARBA" id="ARBA00004651"/>
    </source>
</evidence>